<dbReference type="AlphaFoldDB" id="A0A433CZ85"/>
<evidence type="ECO:0000313" key="1">
    <source>
        <dbReference type="EMBL" id="RUP43871.1"/>
    </source>
</evidence>
<organism evidence="1 2">
    <name type="scientific">Jimgerdemannia flammicorona</name>
    <dbReference type="NCBI Taxonomy" id="994334"/>
    <lineage>
        <taxon>Eukaryota</taxon>
        <taxon>Fungi</taxon>
        <taxon>Fungi incertae sedis</taxon>
        <taxon>Mucoromycota</taxon>
        <taxon>Mucoromycotina</taxon>
        <taxon>Endogonomycetes</taxon>
        <taxon>Endogonales</taxon>
        <taxon>Endogonaceae</taxon>
        <taxon>Jimgerdemannia</taxon>
    </lineage>
</organism>
<dbReference type="EMBL" id="RBNI01010135">
    <property type="protein sequence ID" value="RUP43871.1"/>
    <property type="molecule type" value="Genomic_DNA"/>
</dbReference>
<reference evidence="1 2" key="1">
    <citation type="journal article" date="2018" name="New Phytol.">
        <title>Phylogenomics of Endogonaceae and evolution of mycorrhizas within Mucoromycota.</title>
        <authorList>
            <person name="Chang Y."/>
            <person name="Desiro A."/>
            <person name="Na H."/>
            <person name="Sandor L."/>
            <person name="Lipzen A."/>
            <person name="Clum A."/>
            <person name="Barry K."/>
            <person name="Grigoriev I.V."/>
            <person name="Martin F.M."/>
            <person name="Stajich J.E."/>
            <person name="Smith M.E."/>
            <person name="Bonito G."/>
            <person name="Spatafora J.W."/>
        </authorList>
    </citation>
    <scope>NUCLEOTIDE SEQUENCE [LARGE SCALE GENOMIC DNA]</scope>
    <source>
        <strain evidence="1 2">GMNB39</strain>
    </source>
</reference>
<proteinExistence type="predicted"/>
<accession>A0A433CZ85</accession>
<evidence type="ECO:0000313" key="2">
    <source>
        <dbReference type="Proteomes" id="UP000268093"/>
    </source>
</evidence>
<dbReference type="Proteomes" id="UP000268093">
    <property type="component" value="Unassembled WGS sequence"/>
</dbReference>
<gene>
    <name evidence="1" type="ORF">BC936DRAFT_136608</name>
</gene>
<name>A0A433CZ85_9FUNG</name>
<keyword evidence="2" id="KW-1185">Reference proteome</keyword>
<sequence length="89" mass="10396">MAPQWMYYDPWQDDWQVPSPFPLLVTSHNVRSVFFDLTNHNLIESVFMNKGSAVDITDSNFPGLKVRIFPQDFYLHYFGTKVKLSRVPG</sequence>
<comment type="caution">
    <text evidence="1">The sequence shown here is derived from an EMBL/GenBank/DDBJ whole genome shotgun (WGS) entry which is preliminary data.</text>
</comment>
<protein>
    <submittedName>
        <fullName evidence="1">Uncharacterized protein</fullName>
    </submittedName>
</protein>